<proteinExistence type="predicted"/>
<keyword evidence="2" id="KW-1185">Reference proteome</keyword>
<accession>A0A1J7J4E7</accession>
<gene>
    <name evidence="1" type="ORF">CONLIGDRAFT_637287</name>
</gene>
<protein>
    <submittedName>
        <fullName evidence="1">Uncharacterized protein</fullName>
    </submittedName>
</protein>
<reference evidence="1 2" key="1">
    <citation type="submission" date="2016-10" db="EMBL/GenBank/DDBJ databases">
        <title>Draft genome sequence of Coniochaeta ligniaria NRRL30616, a lignocellulolytic fungus for bioabatement of inhibitors in plant biomass hydrolysates.</title>
        <authorList>
            <consortium name="DOE Joint Genome Institute"/>
            <person name="Jimenez D.J."/>
            <person name="Hector R.E."/>
            <person name="Riley R."/>
            <person name="Sun H."/>
            <person name="Grigoriev I.V."/>
            <person name="Van Elsas J.D."/>
            <person name="Nichols N.N."/>
        </authorList>
    </citation>
    <scope>NUCLEOTIDE SEQUENCE [LARGE SCALE GENOMIC DNA]</scope>
    <source>
        <strain evidence="1 2">NRRL 30616</strain>
    </source>
</reference>
<dbReference type="AlphaFoldDB" id="A0A1J7J4E7"/>
<evidence type="ECO:0000313" key="2">
    <source>
        <dbReference type="Proteomes" id="UP000182658"/>
    </source>
</evidence>
<organism evidence="1 2">
    <name type="scientific">Coniochaeta ligniaria NRRL 30616</name>
    <dbReference type="NCBI Taxonomy" id="1408157"/>
    <lineage>
        <taxon>Eukaryota</taxon>
        <taxon>Fungi</taxon>
        <taxon>Dikarya</taxon>
        <taxon>Ascomycota</taxon>
        <taxon>Pezizomycotina</taxon>
        <taxon>Sordariomycetes</taxon>
        <taxon>Sordariomycetidae</taxon>
        <taxon>Coniochaetales</taxon>
        <taxon>Coniochaetaceae</taxon>
        <taxon>Coniochaeta</taxon>
    </lineage>
</organism>
<name>A0A1J7J4E7_9PEZI</name>
<dbReference type="EMBL" id="KV875105">
    <property type="protein sequence ID" value="OIW24052.1"/>
    <property type="molecule type" value="Genomic_DNA"/>
</dbReference>
<dbReference type="Proteomes" id="UP000182658">
    <property type="component" value="Unassembled WGS sequence"/>
</dbReference>
<dbReference type="InParanoid" id="A0A1J7J4E7"/>
<sequence length="73" mass="8311">MIWRTRLALASTMLAVEPHKEKSDRQIRKWDRASHPQVPAQLNLHCGDSNAFPFRVLRVSLSGRHMDCTAACP</sequence>
<evidence type="ECO:0000313" key="1">
    <source>
        <dbReference type="EMBL" id="OIW24052.1"/>
    </source>
</evidence>